<name>M7S7A0_EUTLA</name>
<dbReference type="Gene3D" id="3.40.50.1820">
    <property type="entry name" value="alpha/beta hydrolase"/>
    <property type="match status" value="1"/>
</dbReference>
<keyword evidence="6" id="KW-1185">Reference proteome</keyword>
<dbReference type="OMA" id="GMFGWSK"/>
<evidence type="ECO:0000313" key="5">
    <source>
        <dbReference type="EMBL" id="EMR61969.1"/>
    </source>
</evidence>
<accession>M7S7A0</accession>
<dbReference type="InterPro" id="IPR029058">
    <property type="entry name" value="AB_hydrolase_fold"/>
</dbReference>
<dbReference type="SUPFAM" id="SSF53474">
    <property type="entry name" value="alpha/beta-Hydrolases"/>
    <property type="match status" value="1"/>
</dbReference>
<dbReference type="EMBL" id="KB707516">
    <property type="protein sequence ID" value="EMR61969.1"/>
    <property type="molecule type" value="Genomic_DNA"/>
</dbReference>
<evidence type="ECO:0000256" key="3">
    <source>
        <dbReference type="ARBA" id="ARBA00022963"/>
    </source>
</evidence>
<proteinExistence type="predicted"/>
<gene>
    <name evidence="5" type="ORF">UCREL1_11081</name>
</gene>
<evidence type="ECO:0000313" key="6">
    <source>
        <dbReference type="Proteomes" id="UP000012174"/>
    </source>
</evidence>
<evidence type="ECO:0000256" key="4">
    <source>
        <dbReference type="ARBA" id="ARBA00023098"/>
    </source>
</evidence>
<dbReference type="eggNOG" id="KOG3847">
    <property type="taxonomic scope" value="Eukaryota"/>
</dbReference>
<dbReference type="AlphaFoldDB" id="M7S7A0"/>
<keyword evidence="3" id="KW-0442">Lipid degradation</keyword>
<dbReference type="HOGENOM" id="CLU_026278_0_0_1"/>
<evidence type="ECO:0000256" key="1">
    <source>
        <dbReference type="ARBA" id="ARBA00013201"/>
    </source>
</evidence>
<dbReference type="GO" id="GO:0016042">
    <property type="term" value="P:lipid catabolic process"/>
    <property type="evidence" value="ECO:0007669"/>
    <property type="project" value="UniProtKB-KW"/>
</dbReference>
<evidence type="ECO:0000256" key="2">
    <source>
        <dbReference type="ARBA" id="ARBA00022801"/>
    </source>
</evidence>
<protein>
    <recommendedName>
        <fullName evidence="1">1-alkyl-2-acetylglycerophosphocholine esterase</fullName>
        <ecNumber evidence="1">3.1.1.47</ecNumber>
    </recommendedName>
</protein>
<organism evidence="5 6">
    <name type="scientific">Eutypa lata (strain UCR-EL1)</name>
    <name type="common">Grapevine dieback disease fungus</name>
    <name type="synonym">Eutypa armeniacae</name>
    <dbReference type="NCBI Taxonomy" id="1287681"/>
    <lineage>
        <taxon>Eukaryota</taxon>
        <taxon>Fungi</taxon>
        <taxon>Dikarya</taxon>
        <taxon>Ascomycota</taxon>
        <taxon>Pezizomycotina</taxon>
        <taxon>Sordariomycetes</taxon>
        <taxon>Xylariomycetidae</taxon>
        <taxon>Xylariales</taxon>
        <taxon>Diatrypaceae</taxon>
        <taxon>Eutypa</taxon>
    </lineage>
</organism>
<dbReference type="PANTHER" id="PTHR10272">
    <property type="entry name" value="PLATELET-ACTIVATING FACTOR ACETYLHYDROLASE"/>
    <property type="match status" value="1"/>
</dbReference>
<dbReference type="Pfam" id="PF03403">
    <property type="entry name" value="PAF-AH_p_II"/>
    <property type="match status" value="1"/>
</dbReference>
<reference evidence="6" key="1">
    <citation type="journal article" date="2013" name="Genome Announc.">
        <title>Draft genome sequence of the grapevine dieback fungus Eutypa lata UCR-EL1.</title>
        <authorList>
            <person name="Blanco-Ulate B."/>
            <person name="Rolshausen P.E."/>
            <person name="Cantu D."/>
        </authorList>
    </citation>
    <scope>NUCLEOTIDE SEQUENCE [LARGE SCALE GENOMIC DNA]</scope>
    <source>
        <strain evidence="6">UCR-EL1</strain>
    </source>
</reference>
<keyword evidence="4" id="KW-0443">Lipid metabolism</keyword>
<dbReference type="Proteomes" id="UP000012174">
    <property type="component" value="Unassembled WGS sequence"/>
</dbReference>
<dbReference type="KEGG" id="ela:UCREL1_11081"/>
<keyword evidence="2 5" id="KW-0378">Hydrolase</keyword>
<dbReference type="PANTHER" id="PTHR10272:SF14">
    <property type="entry name" value="PAF ACETYLHYDROLASE FAMILY PROTEIN"/>
    <property type="match status" value="1"/>
</dbReference>
<sequence>MLIRNSLLYAGSVALGSRIFLPELTGPHKIGLTHFELIDESRVDPFVPDGSVSPRDLVATIFYPTTTDVAAGDGIQLASQFPGPATASHIDVLLDLPNGTASRLTTRAYLDAPISRPESRPVILFSHGFGFMRGLYSALLSDLASHGWIAVSVDHPYDASIVEYPDGRVVRARDDWSWPLDPELRERMLDVRVADLLFVLEALGNASVVVGAGLPEVVRGEEKGEGEDLYQQKGFFNTSRVATLGHSFGGATAVEMLLNSTAVAAAADLDGFLYGPVVKRGTRKPVLVLGFPEHFATDDPDAVTGWPSLEGWKADFTVEGTVHESFSDYPVLADVLEDVLGSGGGGGGDGLGDVGKVTGERMVRIMGTYVRTFFERFVLGIDSGSGNGGCLLEGNSSAFPEVKLRRKGDGQLDTQSVGIKLEL</sequence>
<dbReference type="GO" id="GO:0003847">
    <property type="term" value="F:1-alkyl-2-acetylglycerophosphocholine esterase activity"/>
    <property type="evidence" value="ECO:0007669"/>
    <property type="project" value="UniProtKB-EC"/>
</dbReference>
<dbReference type="OrthoDB" id="2363873at2759"/>
<dbReference type="EC" id="3.1.1.47" evidence="1"/>